<gene>
    <name evidence="1" type="ORF">KUTeg_015447</name>
</gene>
<comment type="caution">
    <text evidence="1">The sequence shown here is derived from an EMBL/GenBank/DDBJ whole genome shotgun (WGS) entry which is preliminary data.</text>
</comment>
<dbReference type="Proteomes" id="UP001217089">
    <property type="component" value="Unassembled WGS sequence"/>
</dbReference>
<proteinExistence type="predicted"/>
<name>A0ABQ9EVN2_TEGGR</name>
<dbReference type="EMBL" id="JARBDR010000793">
    <property type="protein sequence ID" value="KAJ8307363.1"/>
    <property type="molecule type" value="Genomic_DNA"/>
</dbReference>
<evidence type="ECO:0000313" key="2">
    <source>
        <dbReference type="Proteomes" id="UP001217089"/>
    </source>
</evidence>
<reference evidence="1 2" key="1">
    <citation type="submission" date="2022-12" db="EMBL/GenBank/DDBJ databases">
        <title>Chromosome-level genome of Tegillarca granosa.</title>
        <authorList>
            <person name="Kim J."/>
        </authorList>
    </citation>
    <scope>NUCLEOTIDE SEQUENCE [LARGE SCALE GENOMIC DNA]</scope>
    <source>
        <strain evidence="1">Teg-2019</strain>
        <tissue evidence="1">Adductor muscle</tissue>
    </source>
</reference>
<sequence length="80" mass="9271">MLPAPTFKCPPDLNVLVMQTERQCHVPCPGECIMTDWTPWNTCFITCEDFHTEIVDCNVLHNHFYLSELELRRLSCGSLE</sequence>
<dbReference type="SUPFAM" id="SSF82895">
    <property type="entry name" value="TSP-1 type 1 repeat"/>
    <property type="match status" value="1"/>
</dbReference>
<accession>A0ABQ9EVN2</accession>
<keyword evidence="2" id="KW-1185">Reference proteome</keyword>
<evidence type="ECO:0000313" key="1">
    <source>
        <dbReference type="EMBL" id="KAJ8307363.1"/>
    </source>
</evidence>
<protein>
    <submittedName>
        <fullName evidence="1">Uncharacterized protein</fullName>
    </submittedName>
</protein>
<organism evidence="1 2">
    <name type="scientific">Tegillarca granosa</name>
    <name type="common">Malaysian cockle</name>
    <name type="synonym">Anadara granosa</name>
    <dbReference type="NCBI Taxonomy" id="220873"/>
    <lineage>
        <taxon>Eukaryota</taxon>
        <taxon>Metazoa</taxon>
        <taxon>Spiralia</taxon>
        <taxon>Lophotrochozoa</taxon>
        <taxon>Mollusca</taxon>
        <taxon>Bivalvia</taxon>
        <taxon>Autobranchia</taxon>
        <taxon>Pteriomorphia</taxon>
        <taxon>Arcoida</taxon>
        <taxon>Arcoidea</taxon>
        <taxon>Arcidae</taxon>
        <taxon>Tegillarca</taxon>
    </lineage>
</organism>
<dbReference type="InterPro" id="IPR036383">
    <property type="entry name" value="TSP1_rpt_sf"/>
</dbReference>